<evidence type="ECO:0000256" key="4">
    <source>
        <dbReference type="ARBA" id="ARBA00012568"/>
    </source>
</evidence>
<dbReference type="PIRSF" id="PIRSF006431">
    <property type="entry name" value="Pept_S33"/>
    <property type="match status" value="1"/>
</dbReference>
<dbReference type="EC" id="3.4.11.5" evidence="4"/>
<evidence type="ECO:0000256" key="6">
    <source>
        <dbReference type="ARBA" id="ARBA00022490"/>
    </source>
</evidence>
<dbReference type="NCBIfam" id="TIGR01249">
    <property type="entry name" value="pro_imino_pep_1"/>
    <property type="match status" value="1"/>
</dbReference>
<dbReference type="GO" id="GO:0004177">
    <property type="term" value="F:aminopeptidase activity"/>
    <property type="evidence" value="ECO:0007669"/>
    <property type="project" value="UniProtKB-KW"/>
</dbReference>
<protein>
    <recommendedName>
        <fullName evidence="4">prolyl aminopeptidase</fullName>
        <ecNumber evidence="4">3.4.11.5</ecNumber>
    </recommendedName>
    <alternativeName>
        <fullName evidence="9">Prolyl aminopeptidase</fullName>
    </alternativeName>
</protein>
<comment type="catalytic activity">
    <reaction evidence="1">
        <text>Release of N-terminal proline from a peptide.</text>
        <dbReference type="EC" id="3.4.11.5"/>
    </reaction>
</comment>
<dbReference type="GO" id="GO:0005737">
    <property type="term" value="C:cytoplasm"/>
    <property type="evidence" value="ECO:0007669"/>
    <property type="project" value="UniProtKB-SubCell"/>
</dbReference>
<evidence type="ECO:0000256" key="2">
    <source>
        <dbReference type="ARBA" id="ARBA00004496"/>
    </source>
</evidence>
<dbReference type="EMBL" id="MN740439">
    <property type="protein sequence ID" value="QHU26353.1"/>
    <property type="molecule type" value="Genomic_DNA"/>
</dbReference>
<organism evidence="11">
    <name type="scientific">viral metagenome</name>
    <dbReference type="NCBI Taxonomy" id="1070528"/>
    <lineage>
        <taxon>unclassified sequences</taxon>
        <taxon>metagenomes</taxon>
        <taxon>organismal metagenomes</taxon>
    </lineage>
</organism>
<dbReference type="GO" id="GO:0006508">
    <property type="term" value="P:proteolysis"/>
    <property type="evidence" value="ECO:0007669"/>
    <property type="project" value="UniProtKB-KW"/>
</dbReference>
<evidence type="ECO:0000256" key="8">
    <source>
        <dbReference type="ARBA" id="ARBA00022801"/>
    </source>
</evidence>
<evidence type="ECO:0000256" key="9">
    <source>
        <dbReference type="ARBA" id="ARBA00029605"/>
    </source>
</evidence>
<dbReference type="AlphaFoldDB" id="A0A6C0L6W8"/>
<dbReference type="PRINTS" id="PR00793">
    <property type="entry name" value="PROAMNOPTASE"/>
</dbReference>
<comment type="subcellular location">
    <subcellularLocation>
        <location evidence="2">Cytoplasm</location>
    </subcellularLocation>
</comment>
<evidence type="ECO:0000259" key="10">
    <source>
        <dbReference type="Pfam" id="PF00561"/>
    </source>
</evidence>
<evidence type="ECO:0000313" key="11">
    <source>
        <dbReference type="EMBL" id="QHU26353.1"/>
    </source>
</evidence>
<evidence type="ECO:0000256" key="1">
    <source>
        <dbReference type="ARBA" id="ARBA00001585"/>
    </source>
</evidence>
<evidence type="ECO:0000256" key="5">
    <source>
        <dbReference type="ARBA" id="ARBA00022438"/>
    </source>
</evidence>
<accession>A0A6C0L6W8</accession>
<keyword evidence="5" id="KW-0031">Aminopeptidase</keyword>
<sequence length="318" mass="36127">MGLQPLHPIEGYLAVPGGHTLYYEIHGKAKQTVLMLHGGPGGGIQRGPIHLYTPYFRVITFDQRGCGKSTPFGSLENNTTWDIVEDIERLRKHLEVEDWIVTGGSWGTTLALLYAEKYPRVVKGLILRSVCLIDAASNKWFYEKGGVSEVYPEAWSYFVSVLPERLRKGSWREILAYYQKKLQGPQQMKYARAWWAWEQATSFLHPVKDTTPDSEILSLALIENYYFANDCWMKEGQILRDAHKLKAIPIVAIHGRYDMVCPIEGSWSLLHALPHTRVFMVQDAGHAGCEKGTMAAHKKAVKMFASSSRRSTRRKDSQ</sequence>
<name>A0A6C0L6W8_9ZZZZ</name>
<evidence type="ECO:0000256" key="3">
    <source>
        <dbReference type="ARBA" id="ARBA00010088"/>
    </source>
</evidence>
<dbReference type="PANTHER" id="PTHR43722">
    <property type="entry name" value="PROLINE IMINOPEPTIDASE"/>
    <property type="match status" value="1"/>
</dbReference>
<keyword evidence="6" id="KW-0963">Cytoplasm</keyword>
<keyword evidence="7" id="KW-0645">Protease</keyword>
<dbReference type="PANTHER" id="PTHR43722:SF1">
    <property type="entry name" value="PROLINE IMINOPEPTIDASE"/>
    <property type="match status" value="1"/>
</dbReference>
<dbReference type="Pfam" id="PF00561">
    <property type="entry name" value="Abhydrolase_1"/>
    <property type="match status" value="1"/>
</dbReference>
<dbReference type="InterPro" id="IPR029058">
    <property type="entry name" value="AB_hydrolase_fold"/>
</dbReference>
<dbReference type="Gene3D" id="3.40.50.1820">
    <property type="entry name" value="alpha/beta hydrolase"/>
    <property type="match status" value="1"/>
</dbReference>
<keyword evidence="8" id="KW-0378">Hydrolase</keyword>
<comment type="similarity">
    <text evidence="3">Belongs to the peptidase S33 family.</text>
</comment>
<reference evidence="11" key="1">
    <citation type="journal article" date="2020" name="Nature">
        <title>Giant virus diversity and host interactions through global metagenomics.</title>
        <authorList>
            <person name="Schulz F."/>
            <person name="Roux S."/>
            <person name="Paez-Espino D."/>
            <person name="Jungbluth S."/>
            <person name="Walsh D.A."/>
            <person name="Denef V.J."/>
            <person name="McMahon K.D."/>
            <person name="Konstantinidis K.T."/>
            <person name="Eloe-Fadrosh E.A."/>
            <person name="Kyrpides N.C."/>
            <person name="Woyke T."/>
        </authorList>
    </citation>
    <scope>NUCLEOTIDE SEQUENCE</scope>
    <source>
        <strain evidence="11">GVMAG-M-3300027759-16</strain>
    </source>
</reference>
<dbReference type="InterPro" id="IPR005944">
    <property type="entry name" value="Pro_iminopeptidase"/>
</dbReference>
<evidence type="ECO:0000256" key="7">
    <source>
        <dbReference type="ARBA" id="ARBA00022670"/>
    </source>
</evidence>
<dbReference type="SUPFAM" id="SSF53474">
    <property type="entry name" value="alpha/beta-Hydrolases"/>
    <property type="match status" value="1"/>
</dbReference>
<feature type="domain" description="AB hydrolase-1" evidence="10">
    <location>
        <begin position="32"/>
        <end position="291"/>
    </location>
</feature>
<dbReference type="InterPro" id="IPR000073">
    <property type="entry name" value="AB_hydrolase_1"/>
</dbReference>
<proteinExistence type="inferred from homology"/>
<dbReference type="InterPro" id="IPR002410">
    <property type="entry name" value="Peptidase_S33"/>
</dbReference>